<feature type="compositionally biased region" description="Polar residues" evidence="15">
    <location>
        <begin position="514"/>
        <end position="525"/>
    </location>
</feature>
<organism evidence="20 22">
    <name type="scientific">Volvox reticuliferus</name>
    <dbReference type="NCBI Taxonomy" id="1737510"/>
    <lineage>
        <taxon>Eukaryota</taxon>
        <taxon>Viridiplantae</taxon>
        <taxon>Chlorophyta</taxon>
        <taxon>core chlorophytes</taxon>
        <taxon>Chlorophyceae</taxon>
        <taxon>CS clade</taxon>
        <taxon>Chlamydomonadales</taxon>
        <taxon>Volvocaceae</taxon>
        <taxon>Volvox</taxon>
    </lineage>
</organism>
<evidence type="ECO:0000256" key="7">
    <source>
        <dbReference type="ARBA" id="ARBA00022679"/>
    </source>
</evidence>
<evidence type="ECO:0000313" key="22">
    <source>
        <dbReference type="Proteomes" id="UP000747110"/>
    </source>
</evidence>
<dbReference type="Gene3D" id="3.40.50.12160">
    <property type="entry name" value="Methylthiotransferase, N-terminal domain"/>
    <property type="match status" value="1"/>
</dbReference>
<feature type="region of interest" description="Disordered" evidence="15">
    <location>
        <begin position="726"/>
        <end position="788"/>
    </location>
</feature>
<keyword evidence="12" id="KW-0411">Iron-sulfur</keyword>
<evidence type="ECO:0000259" key="17">
    <source>
        <dbReference type="PROSITE" id="PS50926"/>
    </source>
</evidence>
<dbReference type="InterPro" id="IPR006638">
    <property type="entry name" value="Elp3/MiaA/NifB-like_rSAM"/>
</dbReference>
<dbReference type="NCBIfam" id="TIGR00089">
    <property type="entry name" value="MiaB/RimO family radical SAM methylthiotransferase"/>
    <property type="match status" value="1"/>
</dbReference>
<dbReference type="SMART" id="SM00729">
    <property type="entry name" value="Elp3"/>
    <property type="match status" value="1"/>
</dbReference>
<dbReference type="PROSITE" id="PS50926">
    <property type="entry name" value="TRAM"/>
    <property type="match status" value="1"/>
</dbReference>
<gene>
    <name evidence="20" type="ORF">Vretifemale_6718</name>
    <name evidence="21" type="ORF">Vretimale_3097</name>
</gene>
<dbReference type="Pfam" id="PF00919">
    <property type="entry name" value="UPF0004"/>
    <property type="match status" value="1"/>
</dbReference>
<dbReference type="EMBL" id="BNCP01000010">
    <property type="protein sequence ID" value="GIL77227.1"/>
    <property type="molecule type" value="Genomic_DNA"/>
</dbReference>
<keyword evidence="16" id="KW-1133">Transmembrane helix</keyword>
<dbReference type="Proteomes" id="UP000747110">
    <property type="component" value="Unassembled WGS sequence"/>
</dbReference>
<evidence type="ECO:0000313" key="20">
    <source>
        <dbReference type="EMBL" id="GIL77227.1"/>
    </source>
</evidence>
<keyword evidence="6" id="KW-0004">4Fe-4S</keyword>
<evidence type="ECO:0000256" key="9">
    <source>
        <dbReference type="ARBA" id="ARBA00022694"/>
    </source>
</evidence>
<dbReference type="InterPro" id="IPR005839">
    <property type="entry name" value="Methylthiotransferase"/>
</dbReference>
<keyword evidence="8" id="KW-0949">S-adenosyl-L-methionine</keyword>
<dbReference type="PROSITE" id="PS01278">
    <property type="entry name" value="MTTASE_RADICAL"/>
    <property type="match status" value="1"/>
</dbReference>
<dbReference type="NCBIfam" id="TIGR01578">
    <property type="entry name" value="MiaB-like-B"/>
    <property type="match status" value="1"/>
</dbReference>
<dbReference type="OrthoDB" id="1730074at2759"/>
<dbReference type="SFLD" id="SFLDG01082">
    <property type="entry name" value="B12-binding_domain_containing"/>
    <property type="match status" value="1"/>
</dbReference>
<dbReference type="InterPro" id="IPR002792">
    <property type="entry name" value="TRAM_dom"/>
</dbReference>
<keyword evidence="10" id="KW-0479">Metal-binding</keyword>
<feature type="region of interest" description="Disordered" evidence="15">
    <location>
        <begin position="394"/>
        <end position="414"/>
    </location>
</feature>
<dbReference type="GO" id="GO:0051539">
    <property type="term" value="F:4 iron, 4 sulfur cluster binding"/>
    <property type="evidence" value="ECO:0007669"/>
    <property type="project" value="UniProtKB-KW"/>
</dbReference>
<feature type="domain" description="MTTase N-terminal" evidence="18">
    <location>
        <begin position="63"/>
        <end position="173"/>
    </location>
</feature>
<feature type="transmembrane region" description="Helical" evidence="16">
    <location>
        <begin position="903"/>
        <end position="927"/>
    </location>
</feature>
<feature type="compositionally biased region" description="Low complexity" evidence="15">
    <location>
        <begin position="755"/>
        <end position="768"/>
    </location>
</feature>
<dbReference type="InterPro" id="IPR058240">
    <property type="entry name" value="rSAM_sf"/>
</dbReference>
<evidence type="ECO:0000313" key="21">
    <source>
        <dbReference type="EMBL" id="GIL97451.1"/>
    </source>
</evidence>
<keyword evidence="7" id="KW-0808">Transferase</keyword>
<evidence type="ECO:0000256" key="15">
    <source>
        <dbReference type="SAM" id="MobiDB-lite"/>
    </source>
</evidence>
<dbReference type="PANTHER" id="PTHR11918">
    <property type="entry name" value="RADICAL SAM PROTEINS"/>
    <property type="match status" value="1"/>
</dbReference>
<dbReference type="Gene3D" id="3.80.30.20">
    <property type="entry name" value="tm_1862 like domain"/>
    <property type="match status" value="1"/>
</dbReference>
<dbReference type="Pfam" id="PF01938">
    <property type="entry name" value="TRAM"/>
    <property type="match status" value="1"/>
</dbReference>
<evidence type="ECO:0000256" key="16">
    <source>
        <dbReference type="SAM" id="Phobius"/>
    </source>
</evidence>
<evidence type="ECO:0000256" key="11">
    <source>
        <dbReference type="ARBA" id="ARBA00023004"/>
    </source>
</evidence>
<dbReference type="PANTHER" id="PTHR11918:SF45">
    <property type="entry name" value="THREONYLCARBAMOYLADENOSINE TRNA METHYLTHIOTRANSFERASE"/>
    <property type="match status" value="1"/>
</dbReference>
<name>A0A8J4CDP7_9CHLO</name>
<dbReference type="InterPro" id="IPR038135">
    <property type="entry name" value="Methylthiotransferase_N_sf"/>
</dbReference>
<dbReference type="InterPro" id="IPR013848">
    <property type="entry name" value="Methylthiotransferase_N"/>
</dbReference>
<sequence>MTIACADEVGDIEDFDGAGADDGRPIKPPFLGRYARKALQAGEDACTPPSPCDNSALEVPGTQSVWVKTFGCSHNISDSEYMVGQLVDYGYRLVDDAARDTADLWLINSCTVKGPSQAGMSTLIAVGRANGKRLVVAGCVPQGDKRLPELQGVSVLGVTQIDRVVEAVEETLRGNTVSLLAKKELPRLDLPKVRRNRHIEIVPISTGCLGACTYCKTKHARGHLGSYDPAALAERVRQAVADPWVREIWLSSEDTGAYGRDIGSSLPELLDALIAVLPPDGRTMLRVGMTNPPYVLEHLEALSSALRHPCVFSYLHVPVQSGSDAVLEAMKREYTVAEFRRVVDTLLANVPGMELATDIITAFPGETLDDHAATLELLREYRFPHTHISQFYPRPGTPAARMRPRVPGPEAKRRSRELAAEVDGWGAVYEHLVGTQQRVVVVDTAADGHHLVGHTGSYAQVLLEPQPGLMGSVVEVQITSSSRWSVRGIVIAWLYRPENVVMDAQEGLARPPEQDSSQRNGTSASPHRHSAPDPNDPETRPHHDDRPLNGSRQNGDFKDVPAQVAHESAAQISGQDNDLVNSSSCGYGGCKPNYSPADADAILSKSGEQLRANSGRIAPAAATCCGNVCESGSNSCAGAGIVRDTRVVEQDGAALDAGSVASTALVKKSSSSGCGNGDSCCDGKSGDCEGARVGLDGSGGYGSSGSSKGCWGGCVGSACGLGAAPASSNGAGSNGPRGGLSRDERQQVTAERTADAAAPPQHAVPHPAARCDEGPVSSSDGVRSDHPKVKMEGASAPVAALTSPVSKVLSATATGAATGAPTATVPAAATAAAVVATAPSDLSTAVFGLTLHKVSAVSDAPAKEIEAVPAVSGTPAVAVTASRSAVGAATAVAPPPLPLIDRLLYAAVAVGLLGILCTGILTLWNAIYGTPQ</sequence>
<evidence type="ECO:0000256" key="13">
    <source>
        <dbReference type="ARBA" id="ARBA00031213"/>
    </source>
</evidence>
<keyword evidence="16" id="KW-0812">Transmembrane</keyword>
<proteinExistence type="inferred from homology"/>
<evidence type="ECO:0000256" key="6">
    <source>
        <dbReference type="ARBA" id="ARBA00022485"/>
    </source>
</evidence>
<dbReference type="GO" id="GO:0005783">
    <property type="term" value="C:endoplasmic reticulum"/>
    <property type="evidence" value="ECO:0007669"/>
    <property type="project" value="TreeGrafter"/>
</dbReference>
<dbReference type="InterPro" id="IPR006466">
    <property type="entry name" value="MiaB-like_arc_euk"/>
</dbReference>
<feature type="region of interest" description="Disordered" evidence="15">
    <location>
        <begin position="507"/>
        <end position="557"/>
    </location>
</feature>
<evidence type="ECO:0000256" key="10">
    <source>
        <dbReference type="ARBA" id="ARBA00022723"/>
    </source>
</evidence>
<dbReference type="FunFam" id="3.80.30.20:FF:000002">
    <property type="entry name" value="threonylcarbamoyladenosine tRNA methylthiotransferase isoform X2"/>
    <property type="match status" value="1"/>
</dbReference>
<keyword evidence="16" id="KW-0472">Membrane</keyword>
<comment type="similarity">
    <text evidence="3">Belongs to the methylthiotransferase family. CDKAL1 subfamily.</text>
</comment>
<feature type="domain" description="Radical SAM core" evidence="19">
    <location>
        <begin position="194"/>
        <end position="428"/>
    </location>
</feature>
<dbReference type="Pfam" id="PF04055">
    <property type="entry name" value="Radical_SAM"/>
    <property type="match status" value="1"/>
</dbReference>
<dbReference type="SFLD" id="SFLDS00029">
    <property type="entry name" value="Radical_SAM"/>
    <property type="match status" value="1"/>
</dbReference>
<dbReference type="SUPFAM" id="SSF102114">
    <property type="entry name" value="Radical SAM enzymes"/>
    <property type="match status" value="1"/>
</dbReference>
<evidence type="ECO:0000256" key="3">
    <source>
        <dbReference type="ARBA" id="ARBA00008616"/>
    </source>
</evidence>
<dbReference type="InterPro" id="IPR020612">
    <property type="entry name" value="Methylthiotransferase_CS"/>
</dbReference>
<dbReference type="AlphaFoldDB" id="A0A8J4CDP7"/>
<reference evidence="20" key="1">
    <citation type="journal article" date="2021" name="Proc. Natl. Acad. Sci. U.S.A.">
        <title>Three genomes in the algal genus Volvox reveal the fate of a haploid sex-determining region after a transition to homothallism.</title>
        <authorList>
            <person name="Yamamoto K."/>
            <person name="Hamaji T."/>
            <person name="Kawai-Toyooka H."/>
            <person name="Matsuzaki R."/>
            <person name="Takahashi F."/>
            <person name="Nishimura Y."/>
            <person name="Kawachi M."/>
            <person name="Noguchi H."/>
            <person name="Minakuchi Y."/>
            <person name="Umen J.G."/>
            <person name="Toyoda A."/>
            <person name="Nozaki H."/>
        </authorList>
    </citation>
    <scope>NUCLEOTIDE SEQUENCE</scope>
    <source>
        <strain evidence="21">NIES-3785</strain>
        <strain evidence="20">NIES-3786</strain>
    </source>
</reference>
<keyword evidence="11" id="KW-0408">Iron</keyword>
<evidence type="ECO:0000256" key="14">
    <source>
        <dbReference type="ARBA" id="ARBA00051661"/>
    </source>
</evidence>
<evidence type="ECO:0000256" key="2">
    <source>
        <dbReference type="ARBA" id="ARBA00002399"/>
    </source>
</evidence>
<dbReference type="FunFam" id="3.40.50.12160:FF:000009">
    <property type="entry name" value="threonylcarbamoyladenosine tRNA methylthiotransferase"/>
    <property type="match status" value="1"/>
</dbReference>
<keyword evidence="22" id="KW-1185">Reference proteome</keyword>
<accession>A0A8J4CDP7</accession>
<dbReference type="GO" id="GO:0035598">
    <property type="term" value="F:tRNA (N(6)-L-threonylcarbamoyladenosine(37)-C(2))-methylthiotransferase activity"/>
    <property type="evidence" value="ECO:0007669"/>
    <property type="project" value="UniProtKB-EC"/>
</dbReference>
<dbReference type="GO" id="GO:0046872">
    <property type="term" value="F:metal ion binding"/>
    <property type="evidence" value="ECO:0007669"/>
    <property type="project" value="UniProtKB-KW"/>
</dbReference>
<dbReference type="InterPro" id="IPR023404">
    <property type="entry name" value="rSAM_horseshoe"/>
</dbReference>
<evidence type="ECO:0000259" key="19">
    <source>
        <dbReference type="PROSITE" id="PS51918"/>
    </source>
</evidence>
<comment type="function">
    <text evidence="2">Catalyzes the methylthiolation of N6-threonylcarbamoyladenosine (t(6)A), leading to the formation of 2-methylthio-N6-threonylcarbamoyladenosine (ms(2)t(6)A) at position 37 in tRNAs that read codons beginning with adenine.</text>
</comment>
<keyword evidence="9" id="KW-0819">tRNA processing</keyword>
<dbReference type="EC" id="2.8.4.5" evidence="4"/>
<feature type="domain" description="TRAM" evidence="17">
    <location>
        <begin position="430"/>
        <end position="492"/>
    </location>
</feature>
<comment type="catalytic activity">
    <reaction evidence="14">
        <text>N(6)-L-threonylcarbamoyladenosine(37) in tRNA + (sulfur carrier)-SH + AH2 + 2 S-adenosyl-L-methionine = 2-methylsulfanyl-N(6)-L-threonylcarbamoyladenosine(37) in tRNA + (sulfur carrier)-H + 5'-deoxyadenosine + L-methionine + A + S-adenosyl-L-homocysteine + 2 H(+)</text>
        <dbReference type="Rhea" id="RHEA:37075"/>
        <dbReference type="Rhea" id="RHEA-COMP:10163"/>
        <dbReference type="Rhea" id="RHEA-COMP:11092"/>
        <dbReference type="Rhea" id="RHEA-COMP:14737"/>
        <dbReference type="Rhea" id="RHEA-COMP:14739"/>
        <dbReference type="ChEBI" id="CHEBI:13193"/>
        <dbReference type="ChEBI" id="CHEBI:15378"/>
        <dbReference type="ChEBI" id="CHEBI:17319"/>
        <dbReference type="ChEBI" id="CHEBI:17499"/>
        <dbReference type="ChEBI" id="CHEBI:29917"/>
        <dbReference type="ChEBI" id="CHEBI:57844"/>
        <dbReference type="ChEBI" id="CHEBI:57856"/>
        <dbReference type="ChEBI" id="CHEBI:59789"/>
        <dbReference type="ChEBI" id="CHEBI:64428"/>
        <dbReference type="ChEBI" id="CHEBI:74418"/>
        <dbReference type="ChEBI" id="CHEBI:74420"/>
        <dbReference type="EC" id="2.8.4.5"/>
    </reaction>
</comment>
<evidence type="ECO:0000259" key="18">
    <source>
        <dbReference type="PROSITE" id="PS51449"/>
    </source>
</evidence>
<dbReference type="PROSITE" id="PS51918">
    <property type="entry name" value="RADICAL_SAM"/>
    <property type="match status" value="1"/>
</dbReference>
<dbReference type="EMBL" id="BNCQ01000004">
    <property type="protein sequence ID" value="GIL97451.1"/>
    <property type="molecule type" value="Genomic_DNA"/>
</dbReference>
<dbReference type="PROSITE" id="PS51449">
    <property type="entry name" value="MTTASE_N"/>
    <property type="match status" value="1"/>
</dbReference>
<dbReference type="InterPro" id="IPR007197">
    <property type="entry name" value="rSAM"/>
</dbReference>
<dbReference type="Proteomes" id="UP000722791">
    <property type="component" value="Unassembled WGS sequence"/>
</dbReference>
<evidence type="ECO:0000256" key="12">
    <source>
        <dbReference type="ARBA" id="ARBA00023014"/>
    </source>
</evidence>
<feature type="compositionally biased region" description="Basic and acidic residues" evidence="15">
    <location>
        <begin position="537"/>
        <end position="547"/>
    </location>
</feature>
<dbReference type="CDD" id="cd01335">
    <property type="entry name" value="Radical_SAM"/>
    <property type="match status" value="1"/>
</dbReference>
<evidence type="ECO:0000256" key="5">
    <source>
        <dbReference type="ARBA" id="ARBA00018810"/>
    </source>
</evidence>
<comment type="caution">
    <text evidence="20">The sequence shown here is derived from an EMBL/GenBank/DDBJ whole genome shotgun (WGS) entry which is preliminary data.</text>
</comment>
<protein>
    <recommendedName>
        <fullName evidence="5">Threonylcarbamoyladenosine tRNA methylthiotransferase</fullName>
        <ecNumber evidence="4">2.8.4.5</ecNumber>
    </recommendedName>
    <alternativeName>
        <fullName evidence="13">tRNA-t(6)A37 methylthiotransferase</fullName>
    </alternativeName>
</protein>
<evidence type="ECO:0000256" key="4">
    <source>
        <dbReference type="ARBA" id="ARBA00013273"/>
    </source>
</evidence>
<comment type="cofactor">
    <cofactor evidence="1">
        <name>[4Fe-4S] cluster</name>
        <dbReference type="ChEBI" id="CHEBI:49883"/>
    </cofactor>
</comment>
<evidence type="ECO:0000256" key="8">
    <source>
        <dbReference type="ARBA" id="ARBA00022691"/>
    </source>
</evidence>
<evidence type="ECO:0000256" key="1">
    <source>
        <dbReference type="ARBA" id="ARBA00001966"/>
    </source>
</evidence>